<name>A0A8H6VPP6_9PEZI</name>
<evidence type="ECO:0000313" key="2">
    <source>
        <dbReference type="EMBL" id="KAF7195959.1"/>
    </source>
</evidence>
<organism evidence="2 3">
    <name type="scientific">Pseudocercospora fuligena</name>
    <dbReference type="NCBI Taxonomy" id="685502"/>
    <lineage>
        <taxon>Eukaryota</taxon>
        <taxon>Fungi</taxon>
        <taxon>Dikarya</taxon>
        <taxon>Ascomycota</taxon>
        <taxon>Pezizomycotina</taxon>
        <taxon>Dothideomycetes</taxon>
        <taxon>Dothideomycetidae</taxon>
        <taxon>Mycosphaerellales</taxon>
        <taxon>Mycosphaerellaceae</taxon>
        <taxon>Pseudocercospora</taxon>
    </lineage>
</organism>
<keyword evidence="3" id="KW-1185">Reference proteome</keyword>
<feature type="compositionally biased region" description="Polar residues" evidence="1">
    <location>
        <begin position="1"/>
        <end position="10"/>
    </location>
</feature>
<comment type="caution">
    <text evidence="2">The sequence shown here is derived from an EMBL/GenBank/DDBJ whole genome shotgun (WGS) entry which is preliminary data.</text>
</comment>
<proteinExistence type="predicted"/>
<feature type="region of interest" description="Disordered" evidence="1">
    <location>
        <begin position="1"/>
        <end position="20"/>
    </location>
</feature>
<protein>
    <submittedName>
        <fullName evidence="2">Uncharacterized protein</fullName>
    </submittedName>
</protein>
<evidence type="ECO:0000256" key="1">
    <source>
        <dbReference type="SAM" id="MobiDB-lite"/>
    </source>
</evidence>
<gene>
    <name evidence="2" type="ORF">HII31_02721</name>
</gene>
<sequence length="71" mass="7863">MTWVEDQSAQLRPEHDGVPSPHDILRALSAQRRLSAADHQNLYTALLQSLEFHGGPGILPSHEELNRIPGS</sequence>
<evidence type="ECO:0000313" key="3">
    <source>
        <dbReference type="Proteomes" id="UP000660729"/>
    </source>
</evidence>
<dbReference type="Proteomes" id="UP000660729">
    <property type="component" value="Unassembled WGS sequence"/>
</dbReference>
<reference evidence="2" key="1">
    <citation type="submission" date="2020-04" db="EMBL/GenBank/DDBJ databases">
        <title>Draft genome resource of the tomato pathogen Pseudocercospora fuligena.</title>
        <authorList>
            <person name="Zaccaron A."/>
        </authorList>
    </citation>
    <scope>NUCLEOTIDE SEQUENCE</scope>
    <source>
        <strain evidence="2">PF001</strain>
    </source>
</reference>
<dbReference type="AlphaFoldDB" id="A0A8H6VPP6"/>
<accession>A0A8H6VPP6</accession>
<dbReference type="EMBL" id="JABCIY010000033">
    <property type="protein sequence ID" value="KAF7195959.1"/>
    <property type="molecule type" value="Genomic_DNA"/>
</dbReference>